<dbReference type="InterPro" id="IPR033469">
    <property type="entry name" value="CYTH-like_dom_sf"/>
</dbReference>
<keyword evidence="1" id="KW-0812">Transmembrane</keyword>
<dbReference type="AlphaFoldDB" id="A0A8T2Y681"/>
<evidence type="ECO:0000313" key="3">
    <source>
        <dbReference type="Proteomes" id="UP000807159"/>
    </source>
</evidence>
<feature type="transmembrane region" description="Helical" evidence="1">
    <location>
        <begin position="220"/>
        <end position="238"/>
    </location>
</feature>
<dbReference type="Gene3D" id="2.40.320.10">
    <property type="entry name" value="Hypothetical Protein Pfu-838710-001"/>
    <property type="match status" value="1"/>
</dbReference>
<gene>
    <name evidence="2" type="ORF">H0E87_015752</name>
</gene>
<keyword evidence="1" id="KW-1133">Transmembrane helix</keyword>
<accession>A0A8T2Y681</accession>
<evidence type="ECO:0000313" key="2">
    <source>
        <dbReference type="EMBL" id="KAH8500634.1"/>
    </source>
</evidence>
<dbReference type="Proteomes" id="UP000807159">
    <property type="component" value="Chromosome 8"/>
</dbReference>
<sequence>VAYQDILKILDPVKLCSSVQNFIDIYLRLPGLPTNGQLADGDCIRVRICDGRFALLIREPLREGNFIIQPKVDFDISISTVAGLLNLGYQAVAYIEASAYIYQDGKILIEVDHLQDTPSPYIQIKGVNKEAVAAAGSTLKLDGSYTTKSYLQIILERLPAMERSYSGIHAQQAARLQELVEFIQSQGSSSASESSPSREAAPLEGIIEDMQFRIKRLERWHTINTVLVIPLVICVCFNLDFTHFYTVFGTLMLAFPMNLIFENDIREPCAMDFSDVCPCWLFALPKETPMTLLDVCEFLKVSKSHRIEVIVGNVGLTETSNNSCMFLRSPGMTSSSKFFTSTSELIAFFSTNLEPVAQLLHL</sequence>
<comment type="caution">
    <text evidence="2">The sequence shown here is derived from an EMBL/GenBank/DDBJ whole genome shotgun (WGS) entry which is preliminary data.</text>
</comment>
<evidence type="ECO:0000256" key="1">
    <source>
        <dbReference type="SAM" id="Phobius"/>
    </source>
</evidence>
<keyword evidence="3" id="KW-1185">Reference proteome</keyword>
<keyword evidence="1" id="KW-0472">Membrane</keyword>
<dbReference type="SUPFAM" id="SSF55154">
    <property type="entry name" value="CYTH-like phosphatases"/>
    <property type="match status" value="1"/>
</dbReference>
<reference evidence="2" key="1">
    <citation type="journal article" date="2021" name="J. Hered.">
        <title>Genome Assembly of Salicaceae Populus deltoides (Eastern Cottonwood) I-69 Based on Nanopore Sequencing and Hi-C Technologies.</title>
        <authorList>
            <person name="Bai S."/>
            <person name="Wu H."/>
            <person name="Zhang J."/>
            <person name="Pan Z."/>
            <person name="Zhao W."/>
            <person name="Li Z."/>
            <person name="Tong C."/>
        </authorList>
    </citation>
    <scope>NUCLEOTIDE SEQUENCE</scope>
    <source>
        <tissue evidence="2">Leaf</tissue>
    </source>
</reference>
<dbReference type="EMBL" id="JACEGQ020000008">
    <property type="protein sequence ID" value="KAH8500634.1"/>
    <property type="molecule type" value="Genomic_DNA"/>
</dbReference>
<protein>
    <submittedName>
        <fullName evidence="2">Uncharacterized protein</fullName>
    </submittedName>
</protein>
<proteinExistence type="predicted"/>
<name>A0A8T2Y681_POPDE</name>
<organism evidence="2 3">
    <name type="scientific">Populus deltoides</name>
    <name type="common">Eastern poplar</name>
    <name type="synonym">Eastern cottonwood</name>
    <dbReference type="NCBI Taxonomy" id="3696"/>
    <lineage>
        <taxon>Eukaryota</taxon>
        <taxon>Viridiplantae</taxon>
        <taxon>Streptophyta</taxon>
        <taxon>Embryophyta</taxon>
        <taxon>Tracheophyta</taxon>
        <taxon>Spermatophyta</taxon>
        <taxon>Magnoliopsida</taxon>
        <taxon>eudicotyledons</taxon>
        <taxon>Gunneridae</taxon>
        <taxon>Pentapetalae</taxon>
        <taxon>rosids</taxon>
        <taxon>fabids</taxon>
        <taxon>Malpighiales</taxon>
        <taxon>Salicaceae</taxon>
        <taxon>Saliceae</taxon>
        <taxon>Populus</taxon>
    </lineage>
</organism>
<feature type="non-terminal residue" evidence="2">
    <location>
        <position position="362"/>
    </location>
</feature>